<evidence type="ECO:0000256" key="4">
    <source>
        <dbReference type="ARBA" id="ARBA00023235"/>
    </source>
</evidence>
<sequence length="303" mass="33502">MNGILPLWKEPGMTSHDCVFKVRKILKTKKVGHTGTLDPDVDGVLPICIGRATKIAEYITEAGKSYRAVFVIGESTETEDASGEIVEKKEVEQPFTMEQLLYEADRLTGSIEQTPPMYSAVKVNGKRLYEYAREGKKVERPSRIVKIHHIQIDESSLSYDQDRGTFSFVADIACGKGTYIRTLAVMFAEQLGFPGHMSRLTRTSSATFTAEDCITLEELSAIEDRQSVLKPLELGLSGLKNITVSDTVASKVKHGAVLPVPSDWTGEMGEPVAVYDKQEVLAIYHLHPEKAGMIKPVKVIWTG</sequence>
<dbReference type="GO" id="GO:0160148">
    <property type="term" value="F:tRNA pseudouridine(55) synthase activity"/>
    <property type="evidence" value="ECO:0007669"/>
    <property type="project" value="UniProtKB-EC"/>
</dbReference>
<organism evidence="8 9">
    <name type="scientific">Jeotgalibacillus malaysiensis</name>
    <dbReference type="NCBI Taxonomy" id="1508404"/>
    <lineage>
        <taxon>Bacteria</taxon>
        <taxon>Bacillati</taxon>
        <taxon>Bacillota</taxon>
        <taxon>Bacilli</taxon>
        <taxon>Bacillales</taxon>
        <taxon>Caryophanaceae</taxon>
        <taxon>Jeotgalibacillus</taxon>
    </lineage>
</organism>
<proteinExistence type="inferred from homology"/>
<dbReference type="KEGG" id="jeo:JMA_17260"/>
<dbReference type="PANTHER" id="PTHR13767">
    <property type="entry name" value="TRNA-PSEUDOURIDINE SYNTHASE"/>
    <property type="match status" value="1"/>
</dbReference>
<dbReference type="STRING" id="1508404.JMA_17260"/>
<dbReference type="HOGENOM" id="CLU_032087_0_1_9"/>
<keyword evidence="3 5" id="KW-0819">tRNA processing</keyword>
<keyword evidence="4 5" id="KW-0413">Isomerase</keyword>
<dbReference type="HAMAP" id="MF_01080">
    <property type="entry name" value="TruB_bact"/>
    <property type="match status" value="1"/>
</dbReference>
<keyword evidence="9" id="KW-1185">Reference proteome</keyword>
<dbReference type="PANTHER" id="PTHR13767:SF2">
    <property type="entry name" value="PSEUDOURIDYLATE SYNTHASE TRUB1"/>
    <property type="match status" value="1"/>
</dbReference>
<gene>
    <name evidence="5" type="primary">truB</name>
    <name evidence="8" type="ORF">JMA_17260</name>
</gene>
<dbReference type="GO" id="GO:0003723">
    <property type="term" value="F:RNA binding"/>
    <property type="evidence" value="ECO:0007669"/>
    <property type="project" value="InterPro"/>
</dbReference>
<dbReference type="NCBIfam" id="TIGR00431">
    <property type="entry name" value="TruB"/>
    <property type="match status" value="1"/>
</dbReference>
<dbReference type="Gene3D" id="3.30.2350.10">
    <property type="entry name" value="Pseudouridine synthase"/>
    <property type="match status" value="1"/>
</dbReference>
<dbReference type="OrthoDB" id="9802309at2"/>
<dbReference type="GO" id="GO:0031119">
    <property type="term" value="P:tRNA pseudouridine synthesis"/>
    <property type="evidence" value="ECO:0007669"/>
    <property type="project" value="UniProtKB-UniRule"/>
</dbReference>
<reference evidence="8 9" key="1">
    <citation type="submission" date="2014-08" db="EMBL/GenBank/DDBJ databases">
        <title>Complete genome of a marine bacteria Jeotgalibacillus malaysiensis.</title>
        <authorList>
            <person name="Yaakop A.S."/>
            <person name="Chan K.-G."/>
            <person name="Goh K.M."/>
        </authorList>
    </citation>
    <scope>NUCLEOTIDE SEQUENCE [LARGE SCALE GENOMIC DNA]</scope>
    <source>
        <strain evidence="8 9">D5</strain>
    </source>
</reference>
<evidence type="ECO:0000313" key="8">
    <source>
        <dbReference type="EMBL" id="AJD91043.1"/>
    </source>
</evidence>
<accession>A0A0B5AR95</accession>
<dbReference type="InterPro" id="IPR014780">
    <property type="entry name" value="tRNA_psdUridine_synth_TruB"/>
</dbReference>
<feature type="active site" description="Nucleophile" evidence="5">
    <location>
        <position position="38"/>
    </location>
</feature>
<evidence type="ECO:0000256" key="3">
    <source>
        <dbReference type="ARBA" id="ARBA00022694"/>
    </source>
</evidence>
<dbReference type="InterPro" id="IPR032819">
    <property type="entry name" value="TruB_C"/>
</dbReference>
<dbReference type="FunFam" id="3.30.2350.10:FF:000011">
    <property type="entry name" value="tRNA pseudouridine synthase B"/>
    <property type="match status" value="1"/>
</dbReference>
<feature type="domain" description="Pseudouridine synthase II N-terminal" evidence="6">
    <location>
        <begin position="23"/>
        <end position="180"/>
    </location>
</feature>
<dbReference type="AlphaFoldDB" id="A0A0B5AR95"/>
<dbReference type="Proteomes" id="UP000031449">
    <property type="component" value="Chromosome"/>
</dbReference>
<dbReference type="InterPro" id="IPR002501">
    <property type="entry name" value="PsdUridine_synth_N"/>
</dbReference>
<dbReference type="EC" id="5.4.99.25" evidence="5"/>
<dbReference type="Pfam" id="PF01509">
    <property type="entry name" value="TruB_N"/>
    <property type="match status" value="1"/>
</dbReference>
<evidence type="ECO:0000313" key="9">
    <source>
        <dbReference type="Proteomes" id="UP000031449"/>
    </source>
</evidence>
<dbReference type="Pfam" id="PF16198">
    <property type="entry name" value="TruB_C_2"/>
    <property type="match status" value="1"/>
</dbReference>
<dbReference type="GO" id="GO:1990481">
    <property type="term" value="P:mRNA pseudouridine synthesis"/>
    <property type="evidence" value="ECO:0007669"/>
    <property type="project" value="TreeGrafter"/>
</dbReference>
<evidence type="ECO:0000256" key="2">
    <source>
        <dbReference type="ARBA" id="ARBA00005642"/>
    </source>
</evidence>
<dbReference type="EMBL" id="CP009416">
    <property type="protein sequence ID" value="AJD91043.1"/>
    <property type="molecule type" value="Genomic_DNA"/>
</dbReference>
<dbReference type="SUPFAM" id="SSF55120">
    <property type="entry name" value="Pseudouridine synthase"/>
    <property type="match status" value="1"/>
</dbReference>
<comment type="similarity">
    <text evidence="2 5">Belongs to the pseudouridine synthase TruB family. Type 1 subfamily.</text>
</comment>
<comment type="catalytic activity">
    <reaction evidence="1 5">
        <text>uridine(55) in tRNA = pseudouridine(55) in tRNA</text>
        <dbReference type="Rhea" id="RHEA:42532"/>
        <dbReference type="Rhea" id="RHEA-COMP:10101"/>
        <dbReference type="Rhea" id="RHEA-COMP:10102"/>
        <dbReference type="ChEBI" id="CHEBI:65314"/>
        <dbReference type="ChEBI" id="CHEBI:65315"/>
        <dbReference type="EC" id="5.4.99.25"/>
    </reaction>
</comment>
<dbReference type="CDD" id="cd02573">
    <property type="entry name" value="PseudoU_synth_EcTruB"/>
    <property type="match status" value="1"/>
</dbReference>
<feature type="domain" description="tRNA pseudouridylate synthase B C-terminal" evidence="7">
    <location>
        <begin position="181"/>
        <end position="235"/>
    </location>
</feature>
<comment type="function">
    <text evidence="5">Responsible for synthesis of pseudouridine from uracil-55 in the psi GC loop of transfer RNAs.</text>
</comment>
<evidence type="ECO:0000259" key="7">
    <source>
        <dbReference type="Pfam" id="PF16198"/>
    </source>
</evidence>
<protein>
    <recommendedName>
        <fullName evidence="5">tRNA pseudouridine synthase B</fullName>
        <ecNumber evidence="5">5.4.99.25</ecNumber>
    </recommendedName>
    <alternativeName>
        <fullName evidence="5">tRNA pseudouridine(55) synthase</fullName>
        <shortName evidence="5">Psi55 synthase</shortName>
    </alternativeName>
    <alternativeName>
        <fullName evidence="5">tRNA pseudouridylate synthase</fullName>
    </alternativeName>
    <alternativeName>
        <fullName evidence="5">tRNA-uridine isomerase</fullName>
    </alternativeName>
</protein>
<evidence type="ECO:0000259" key="6">
    <source>
        <dbReference type="Pfam" id="PF01509"/>
    </source>
</evidence>
<name>A0A0B5AR95_9BACL</name>
<evidence type="ECO:0000256" key="1">
    <source>
        <dbReference type="ARBA" id="ARBA00000385"/>
    </source>
</evidence>
<dbReference type="InterPro" id="IPR020103">
    <property type="entry name" value="PsdUridine_synth_cat_dom_sf"/>
</dbReference>
<evidence type="ECO:0000256" key="5">
    <source>
        <dbReference type="HAMAP-Rule" id="MF_01080"/>
    </source>
</evidence>